<evidence type="ECO:0000259" key="6">
    <source>
        <dbReference type="Pfam" id="PF01764"/>
    </source>
</evidence>
<dbReference type="CDD" id="cd00519">
    <property type="entry name" value="Lipase_3"/>
    <property type="match status" value="1"/>
</dbReference>
<protein>
    <recommendedName>
        <fullName evidence="6">Fungal lipase-type domain-containing protein</fullName>
    </recommendedName>
</protein>
<reference evidence="7 8" key="1">
    <citation type="submission" date="2014-11" db="EMBL/GenBank/DDBJ databases">
        <title>Genome sequence of Flavihumibacter solisilvae 3-3.</title>
        <authorList>
            <person name="Zhou G."/>
            <person name="Li M."/>
            <person name="Wang G."/>
        </authorList>
    </citation>
    <scope>NUCLEOTIDE SEQUENCE [LARGE SCALE GENOMIC DNA]</scope>
    <source>
        <strain evidence="7 8">3-3</strain>
    </source>
</reference>
<dbReference type="Pfam" id="PF01764">
    <property type="entry name" value="Lipase_3"/>
    <property type="match status" value="1"/>
</dbReference>
<evidence type="ECO:0000256" key="4">
    <source>
        <dbReference type="ARBA" id="ARBA00023098"/>
    </source>
</evidence>
<gene>
    <name evidence="7" type="ORF">OI18_01195</name>
</gene>
<dbReference type="GO" id="GO:0016042">
    <property type="term" value="P:lipid catabolic process"/>
    <property type="evidence" value="ECO:0007669"/>
    <property type="project" value="UniProtKB-KW"/>
</dbReference>
<dbReference type="Proteomes" id="UP000031408">
    <property type="component" value="Unassembled WGS sequence"/>
</dbReference>
<dbReference type="GO" id="GO:0004620">
    <property type="term" value="F:phospholipase activity"/>
    <property type="evidence" value="ECO:0007669"/>
    <property type="project" value="UniProtKB-ARBA"/>
</dbReference>
<keyword evidence="4" id="KW-0443">Lipid metabolism</keyword>
<evidence type="ECO:0000256" key="2">
    <source>
        <dbReference type="ARBA" id="ARBA00022946"/>
    </source>
</evidence>
<feature type="chain" id="PRO_5002149056" description="Fungal lipase-type domain-containing protein" evidence="5">
    <location>
        <begin position="21"/>
        <end position="365"/>
    </location>
</feature>
<dbReference type="PANTHER" id="PTHR31403:SF7">
    <property type="entry name" value="PHOSPHOLIPASE A1-IGAMMA3, CHLOROPLASTIC"/>
    <property type="match status" value="1"/>
</dbReference>
<dbReference type="InterPro" id="IPR002921">
    <property type="entry name" value="Fungal_lipase-type"/>
</dbReference>
<dbReference type="SUPFAM" id="SSF53474">
    <property type="entry name" value="alpha/beta-Hydrolases"/>
    <property type="match status" value="1"/>
</dbReference>
<comment type="caution">
    <text evidence="7">The sequence shown here is derived from an EMBL/GenBank/DDBJ whole genome shotgun (WGS) entry which is preliminary data.</text>
</comment>
<keyword evidence="3" id="KW-0442">Lipid degradation</keyword>
<feature type="domain" description="Fungal lipase-type" evidence="6">
    <location>
        <begin position="87"/>
        <end position="239"/>
    </location>
</feature>
<evidence type="ECO:0000313" key="7">
    <source>
        <dbReference type="EMBL" id="KIC96393.1"/>
    </source>
</evidence>
<feature type="signal peptide" evidence="5">
    <location>
        <begin position="1"/>
        <end position="20"/>
    </location>
</feature>
<dbReference type="InterPro" id="IPR029058">
    <property type="entry name" value="AB_hydrolase_fold"/>
</dbReference>
<keyword evidence="5" id="KW-0732">Signal</keyword>
<dbReference type="Gene3D" id="3.40.50.1820">
    <property type="entry name" value="alpha/beta hydrolase"/>
    <property type="match status" value="1"/>
</dbReference>
<dbReference type="STRING" id="1349421.OI18_01195"/>
<proteinExistence type="predicted"/>
<accession>A0A0C1LM31</accession>
<dbReference type="PANTHER" id="PTHR31403">
    <property type="entry name" value="PHOSPHOLIPASE A1-IBETA2, CHLOROPLASTIC"/>
    <property type="match status" value="1"/>
</dbReference>
<dbReference type="RefSeq" id="WP_039136303.1">
    <property type="nucleotide sequence ID" value="NZ_JSVC01000001.1"/>
</dbReference>
<evidence type="ECO:0000256" key="5">
    <source>
        <dbReference type="SAM" id="SignalP"/>
    </source>
</evidence>
<dbReference type="OrthoDB" id="927373at2"/>
<dbReference type="EMBL" id="JSVC01000001">
    <property type="protein sequence ID" value="KIC96393.1"/>
    <property type="molecule type" value="Genomic_DNA"/>
</dbReference>
<evidence type="ECO:0000256" key="1">
    <source>
        <dbReference type="ARBA" id="ARBA00022801"/>
    </source>
</evidence>
<sequence>MTRIFSLFAFLFSLIQTAGAQTLKPGFDASEYGDLMALIDYQNRVFDVTGKKTFIIPAGYDLEYSSPEMGFRNQWDFWKRNDGTGIIVLRGTINNATSWLANFYAAMIPATGKLQLNDSTVFNYKLAADEKAAVHVGWATALAHLAPSIKEKLLEAYKDGMKSFLICGHSQGGALAFLTRSYLEYEPGIPQDIQFKTYCSAAPKTGNIYYACDFDFISRGYWSHRIVNNADWVPETPFTIQTVNDMNEVNPFMNIDKALKKQPWLVRVFLRSKYRKLDRATVKAEKRYRKTLGHLLFGRVKKVLPQFREPVYAKTMQYMTAGNPVILQNDSAYFRKHPFDGKNIFLHHLPTPYLELVDQYFPDSK</sequence>
<name>A0A0C1LM31_9BACT</name>
<evidence type="ECO:0000313" key="8">
    <source>
        <dbReference type="Proteomes" id="UP000031408"/>
    </source>
</evidence>
<keyword evidence="2" id="KW-0809">Transit peptide</keyword>
<keyword evidence="1" id="KW-0378">Hydrolase</keyword>
<keyword evidence="8" id="KW-1185">Reference proteome</keyword>
<organism evidence="7 8">
    <name type="scientific">Flavihumibacter solisilvae</name>
    <dbReference type="NCBI Taxonomy" id="1349421"/>
    <lineage>
        <taxon>Bacteria</taxon>
        <taxon>Pseudomonadati</taxon>
        <taxon>Bacteroidota</taxon>
        <taxon>Chitinophagia</taxon>
        <taxon>Chitinophagales</taxon>
        <taxon>Chitinophagaceae</taxon>
        <taxon>Flavihumibacter</taxon>
    </lineage>
</organism>
<evidence type="ECO:0000256" key="3">
    <source>
        <dbReference type="ARBA" id="ARBA00022963"/>
    </source>
</evidence>
<dbReference type="AlphaFoldDB" id="A0A0C1LM31"/>